<keyword evidence="2" id="KW-1185">Reference proteome</keyword>
<dbReference type="Pfam" id="PF13830">
    <property type="entry name" value="DUF4192"/>
    <property type="match status" value="2"/>
</dbReference>
<name>A0A7Z0EE99_9MICO</name>
<organism evidence="1 2">
    <name type="scientific">Glaciibacter psychrotolerans</name>
    <dbReference type="NCBI Taxonomy" id="670054"/>
    <lineage>
        <taxon>Bacteria</taxon>
        <taxon>Bacillati</taxon>
        <taxon>Actinomycetota</taxon>
        <taxon>Actinomycetes</taxon>
        <taxon>Micrococcales</taxon>
        <taxon>Microbacteriaceae</taxon>
        <taxon>Glaciibacter</taxon>
    </lineage>
</organism>
<dbReference type="AlphaFoldDB" id="A0A7Z0EE99"/>
<dbReference type="EMBL" id="JACCFM010000001">
    <property type="protein sequence ID" value="NYJ20058.1"/>
    <property type="molecule type" value="Genomic_DNA"/>
</dbReference>
<dbReference type="Proteomes" id="UP000537260">
    <property type="component" value="Unassembled WGS sequence"/>
</dbReference>
<reference evidence="1 2" key="1">
    <citation type="submission" date="2020-07" db="EMBL/GenBank/DDBJ databases">
        <title>Sequencing the genomes of 1000 actinobacteria strains.</title>
        <authorList>
            <person name="Klenk H.-P."/>
        </authorList>
    </citation>
    <scope>NUCLEOTIDE SEQUENCE [LARGE SCALE GENOMIC DNA]</scope>
    <source>
        <strain evidence="1 2">LI1</strain>
    </source>
</reference>
<dbReference type="RefSeq" id="WP_179578726.1">
    <property type="nucleotide sequence ID" value="NZ_JACCFM010000001.1"/>
</dbReference>
<dbReference type="InterPro" id="IPR025447">
    <property type="entry name" value="DUF4192"/>
</dbReference>
<evidence type="ECO:0008006" key="3">
    <source>
        <dbReference type="Google" id="ProtNLM"/>
    </source>
</evidence>
<accession>A0A7Z0EE99</accession>
<comment type="caution">
    <text evidence="1">The sequence shown here is derived from an EMBL/GenBank/DDBJ whole genome shotgun (WGS) entry which is preliminary data.</text>
</comment>
<evidence type="ECO:0000313" key="1">
    <source>
        <dbReference type="EMBL" id="NYJ20058.1"/>
    </source>
</evidence>
<evidence type="ECO:0000313" key="2">
    <source>
        <dbReference type="Proteomes" id="UP000537260"/>
    </source>
</evidence>
<gene>
    <name evidence="1" type="ORF">HNR05_001849</name>
</gene>
<protein>
    <recommendedName>
        <fullName evidence="3">DUF4192 domain-containing protein</fullName>
    </recommendedName>
</protein>
<proteinExistence type="predicted"/>
<sequence>MSPSTPSTLITITNACDFLALVPQLLGFVPENSVALVAFRGNRTCGAMRFNLPEPGAPHAVLKRIATTLIGTVCKIPGVQGVIPVVYTDALVAETAELPHQHFIDTLIERARFSGFSVRDALCVGTDAWGEYFDPERPERTHPLSEITASSVHTSLPVEAARELASLRSGAELPSVSRTAREQCARAARRVLGRAHAEIAQADFAGPFGAVLDPVGLVEAARNWNTDSPPMTDAATLLVVSQRPAQRDQMMLQFGFGHAAGVTIHESNVHYELVQRDTGLSLDEIVEAEYRAAATNPTANDTTGSTLILGQSRVRPDVGQVDHAIALLKTVVALAPRSLRPAPLCMLAWLSWALGRGSIGGMFVDQALAIDPHYSMAQLLDQLFGTGALPEWAFAEPTEGSAVHRGAEQS</sequence>